<comment type="caution">
    <text evidence="2">The sequence shown here is derived from an EMBL/GenBank/DDBJ whole genome shotgun (WGS) entry which is preliminary data.</text>
</comment>
<sequence>MFYEFRTYTCAPGKLPAVLKRFETATLALFDKYGIRRVTPVFTVAVGEDNMQLKYVLQWESHEERDRAWAAFRADPAWHKALAESDKDGVAVVRIANELLAAAIPLAG</sequence>
<dbReference type="InterPro" id="IPR011008">
    <property type="entry name" value="Dimeric_a/b-barrel"/>
</dbReference>
<dbReference type="RefSeq" id="WP_309898896.1">
    <property type="nucleotide sequence ID" value="NZ_JAVDRF010000002.1"/>
</dbReference>
<accession>A0ABU1N9P8</accession>
<feature type="domain" description="NIPSNAP" evidence="1">
    <location>
        <begin position="3"/>
        <end position="101"/>
    </location>
</feature>
<dbReference type="Gene3D" id="3.30.70.100">
    <property type="match status" value="1"/>
</dbReference>
<proteinExistence type="predicted"/>
<keyword evidence="3" id="KW-1185">Reference proteome</keyword>
<reference evidence="2 3" key="1">
    <citation type="submission" date="2023-07" db="EMBL/GenBank/DDBJ databases">
        <title>Sorghum-associated microbial communities from plants grown in Nebraska, USA.</title>
        <authorList>
            <person name="Schachtman D."/>
        </authorList>
    </citation>
    <scope>NUCLEOTIDE SEQUENCE [LARGE SCALE GENOMIC DNA]</scope>
    <source>
        <strain evidence="2 3">DS1781</strain>
    </source>
</reference>
<evidence type="ECO:0000313" key="3">
    <source>
        <dbReference type="Proteomes" id="UP001184230"/>
    </source>
</evidence>
<dbReference type="EMBL" id="JAVDRF010000002">
    <property type="protein sequence ID" value="MDR6535093.1"/>
    <property type="molecule type" value="Genomic_DNA"/>
</dbReference>
<gene>
    <name evidence="2" type="ORF">J2739_000853</name>
</gene>
<name>A0ABU1N9P8_9BURK</name>
<evidence type="ECO:0000313" key="2">
    <source>
        <dbReference type="EMBL" id="MDR6535093.1"/>
    </source>
</evidence>
<organism evidence="2 3">
    <name type="scientific">Variovorax soli</name>
    <dbReference type="NCBI Taxonomy" id="376815"/>
    <lineage>
        <taxon>Bacteria</taxon>
        <taxon>Pseudomonadati</taxon>
        <taxon>Pseudomonadota</taxon>
        <taxon>Betaproteobacteria</taxon>
        <taxon>Burkholderiales</taxon>
        <taxon>Comamonadaceae</taxon>
        <taxon>Variovorax</taxon>
    </lineage>
</organism>
<protein>
    <recommendedName>
        <fullName evidence="1">NIPSNAP domain-containing protein</fullName>
    </recommendedName>
</protein>
<dbReference type="Pfam" id="PF07978">
    <property type="entry name" value="NIPSNAP"/>
    <property type="match status" value="1"/>
</dbReference>
<dbReference type="Proteomes" id="UP001184230">
    <property type="component" value="Unassembled WGS sequence"/>
</dbReference>
<dbReference type="SUPFAM" id="SSF54909">
    <property type="entry name" value="Dimeric alpha+beta barrel"/>
    <property type="match status" value="1"/>
</dbReference>
<evidence type="ECO:0000259" key="1">
    <source>
        <dbReference type="Pfam" id="PF07978"/>
    </source>
</evidence>
<dbReference type="InterPro" id="IPR012577">
    <property type="entry name" value="NIPSNAP"/>
</dbReference>